<organism evidence="3">
    <name type="scientific">Rodentolepis nana</name>
    <name type="common">Dwarf tapeworm</name>
    <name type="synonym">Hymenolepis nana</name>
    <dbReference type="NCBI Taxonomy" id="102285"/>
    <lineage>
        <taxon>Eukaryota</taxon>
        <taxon>Metazoa</taxon>
        <taxon>Spiralia</taxon>
        <taxon>Lophotrochozoa</taxon>
        <taxon>Platyhelminthes</taxon>
        <taxon>Cestoda</taxon>
        <taxon>Eucestoda</taxon>
        <taxon>Cyclophyllidea</taxon>
        <taxon>Hymenolepididae</taxon>
        <taxon>Rodentolepis</taxon>
    </lineage>
</organism>
<dbReference type="InterPro" id="IPR017868">
    <property type="entry name" value="Filamin/ABP280_repeat-like"/>
</dbReference>
<dbReference type="WBParaSite" id="HNAJ_0000643101-mRNA-1">
    <property type="protein sequence ID" value="HNAJ_0000643101-mRNA-1"/>
    <property type="gene ID" value="HNAJ_0000643101"/>
</dbReference>
<dbReference type="AlphaFoldDB" id="A0A0R3TH90"/>
<dbReference type="InterPro" id="IPR001298">
    <property type="entry name" value="Filamin/ABP280_rpt"/>
</dbReference>
<dbReference type="SUPFAM" id="SSF81296">
    <property type="entry name" value="E set domains"/>
    <property type="match status" value="1"/>
</dbReference>
<dbReference type="STRING" id="102285.A0A0R3TH90"/>
<proteinExistence type="predicted"/>
<sequence>LTEPRENAFLRYEDDPHVASDAPARSDPSTATSNNPQPGSAGFVDIARCLAAFGRITVSTTYPPLCTANLPGEMHVHLPAKVLVQAYDYHGERQTTGKDPISVHFKDSNGREASSLLVDNGDGSYEITLCPVSAGPHTLAVNILSRPIRGSPYVINVRGRQKPQWSIVDECA</sequence>
<dbReference type="Pfam" id="PF00630">
    <property type="entry name" value="Filamin"/>
    <property type="match status" value="1"/>
</dbReference>
<accession>A0A0R3TH90</accession>
<dbReference type="Gene3D" id="2.60.40.10">
    <property type="entry name" value="Immunoglobulins"/>
    <property type="match status" value="1"/>
</dbReference>
<dbReference type="SMART" id="SM00557">
    <property type="entry name" value="IG_FLMN"/>
    <property type="match status" value="1"/>
</dbReference>
<evidence type="ECO:0000256" key="1">
    <source>
        <dbReference type="PROSITE-ProRule" id="PRU00087"/>
    </source>
</evidence>
<feature type="region of interest" description="Disordered" evidence="2">
    <location>
        <begin position="1"/>
        <end position="39"/>
    </location>
</feature>
<reference evidence="3" key="1">
    <citation type="submission" date="2017-02" db="UniProtKB">
        <authorList>
            <consortium name="WormBaseParasite"/>
        </authorList>
    </citation>
    <scope>IDENTIFICATION</scope>
</reference>
<name>A0A0R3TH90_RODNA</name>
<dbReference type="InterPro" id="IPR014756">
    <property type="entry name" value="Ig_E-set"/>
</dbReference>
<protein>
    <submittedName>
        <fullName evidence="3">Filamin</fullName>
    </submittedName>
</protein>
<dbReference type="PROSITE" id="PS50194">
    <property type="entry name" value="FILAMIN_REPEAT"/>
    <property type="match status" value="1"/>
</dbReference>
<feature type="compositionally biased region" description="Polar residues" evidence="2">
    <location>
        <begin position="27"/>
        <end position="38"/>
    </location>
</feature>
<feature type="repeat" description="Filamin" evidence="1">
    <location>
        <begin position="69"/>
        <end position="157"/>
    </location>
</feature>
<evidence type="ECO:0000256" key="2">
    <source>
        <dbReference type="SAM" id="MobiDB-lite"/>
    </source>
</evidence>
<evidence type="ECO:0000313" key="3">
    <source>
        <dbReference type="WBParaSite" id="HNAJ_0000643101-mRNA-1"/>
    </source>
</evidence>
<dbReference type="InterPro" id="IPR013783">
    <property type="entry name" value="Ig-like_fold"/>
</dbReference>
<feature type="compositionally biased region" description="Basic and acidic residues" evidence="2">
    <location>
        <begin position="1"/>
        <end position="18"/>
    </location>
</feature>